<name>A0ABW2I6Q6_9BURK</name>
<keyword evidence="4" id="KW-1185">Reference proteome</keyword>
<dbReference type="InterPro" id="IPR050963">
    <property type="entry name" value="Sirohydro_Cobaltochel/CbiX"/>
</dbReference>
<dbReference type="SUPFAM" id="SSF53800">
    <property type="entry name" value="Chelatase"/>
    <property type="match status" value="1"/>
</dbReference>
<evidence type="ECO:0000313" key="3">
    <source>
        <dbReference type="EMBL" id="MFC7286724.1"/>
    </source>
</evidence>
<evidence type="ECO:0000256" key="2">
    <source>
        <dbReference type="ARBA" id="ARBA00023239"/>
    </source>
</evidence>
<dbReference type="Gene3D" id="3.40.50.1400">
    <property type="match status" value="1"/>
</dbReference>
<dbReference type="Proteomes" id="UP001596542">
    <property type="component" value="Unassembled WGS sequence"/>
</dbReference>
<dbReference type="PANTHER" id="PTHR33542">
    <property type="entry name" value="SIROHYDROCHLORIN FERROCHELATASE, CHLOROPLASTIC"/>
    <property type="match status" value="1"/>
</dbReference>
<dbReference type="RefSeq" id="WP_382269905.1">
    <property type="nucleotide sequence ID" value="NZ_JBHTBU010000001.1"/>
</dbReference>
<reference evidence="4" key="1">
    <citation type="journal article" date="2019" name="Int. J. Syst. Evol. Microbiol.">
        <title>The Global Catalogue of Microorganisms (GCM) 10K type strain sequencing project: providing services to taxonomists for standard genome sequencing and annotation.</title>
        <authorList>
            <consortium name="The Broad Institute Genomics Platform"/>
            <consortium name="The Broad Institute Genome Sequencing Center for Infectious Disease"/>
            <person name="Wu L."/>
            <person name="Ma J."/>
        </authorList>
    </citation>
    <scope>NUCLEOTIDE SEQUENCE [LARGE SCALE GENOMIC DNA]</scope>
    <source>
        <strain evidence="4">KACC 12508</strain>
    </source>
</reference>
<sequence>MKKRALVLFAHGARDPRWAEPFQRLQALVKAQSPELLVELAFLELMTPRLPELTAELAQAGVTEVTVVPVFLGQGGHVRADLPRIVDELKLQYPAISFNIVEAVGENEQVLQAMASYCLGTLN</sequence>
<protein>
    <submittedName>
        <fullName evidence="3">Sirohydrochlorin chelatase</fullName>
    </submittedName>
</protein>
<keyword evidence="2" id="KW-0456">Lyase</keyword>
<evidence type="ECO:0000256" key="1">
    <source>
        <dbReference type="ARBA" id="ARBA00022723"/>
    </source>
</evidence>
<accession>A0ABW2I6Q6</accession>
<gene>
    <name evidence="3" type="ORF">ACFQPC_01630</name>
</gene>
<dbReference type="PANTHER" id="PTHR33542:SF5">
    <property type="entry name" value="FERROCHELATASE CHE1"/>
    <property type="match status" value="1"/>
</dbReference>
<dbReference type="EMBL" id="JBHTBU010000001">
    <property type="protein sequence ID" value="MFC7286724.1"/>
    <property type="molecule type" value="Genomic_DNA"/>
</dbReference>
<evidence type="ECO:0000313" key="4">
    <source>
        <dbReference type="Proteomes" id="UP001596542"/>
    </source>
</evidence>
<keyword evidence="1" id="KW-0479">Metal-binding</keyword>
<proteinExistence type="predicted"/>
<organism evidence="3 4">
    <name type="scientific">Herminiimonas glaciei</name>
    <dbReference type="NCBI Taxonomy" id="523788"/>
    <lineage>
        <taxon>Bacteria</taxon>
        <taxon>Pseudomonadati</taxon>
        <taxon>Pseudomonadota</taxon>
        <taxon>Betaproteobacteria</taxon>
        <taxon>Burkholderiales</taxon>
        <taxon>Oxalobacteraceae</taxon>
        <taxon>Herminiimonas</taxon>
    </lineage>
</organism>
<dbReference type="InterPro" id="IPR002762">
    <property type="entry name" value="CbiX-like"/>
</dbReference>
<dbReference type="Pfam" id="PF01903">
    <property type="entry name" value="CbiX"/>
    <property type="match status" value="1"/>
</dbReference>
<comment type="caution">
    <text evidence="3">The sequence shown here is derived from an EMBL/GenBank/DDBJ whole genome shotgun (WGS) entry which is preliminary data.</text>
</comment>
<dbReference type="CDD" id="cd03416">
    <property type="entry name" value="CbiX_SirB_N"/>
    <property type="match status" value="1"/>
</dbReference>